<feature type="region of interest" description="Disordered" evidence="1">
    <location>
        <begin position="61"/>
        <end position="88"/>
    </location>
</feature>
<comment type="caution">
    <text evidence="2">The sequence shown here is derived from an EMBL/GenBank/DDBJ whole genome shotgun (WGS) entry which is preliminary data.</text>
</comment>
<protein>
    <submittedName>
        <fullName evidence="2">Uncharacterized protein</fullName>
    </submittedName>
</protein>
<feature type="region of interest" description="Disordered" evidence="1">
    <location>
        <begin position="301"/>
        <end position="329"/>
    </location>
</feature>
<proteinExistence type="predicted"/>
<name>A0A364N7R2_STELY</name>
<organism evidence="2 3">
    <name type="scientific">Stemphylium lycopersici</name>
    <name type="common">Tomato gray leaf spot disease fungus</name>
    <name type="synonym">Thyrospora lycopersici</name>
    <dbReference type="NCBI Taxonomy" id="183478"/>
    <lineage>
        <taxon>Eukaryota</taxon>
        <taxon>Fungi</taxon>
        <taxon>Dikarya</taxon>
        <taxon>Ascomycota</taxon>
        <taxon>Pezizomycotina</taxon>
        <taxon>Dothideomycetes</taxon>
        <taxon>Pleosporomycetidae</taxon>
        <taxon>Pleosporales</taxon>
        <taxon>Pleosporineae</taxon>
        <taxon>Pleosporaceae</taxon>
        <taxon>Stemphylium</taxon>
    </lineage>
</organism>
<evidence type="ECO:0000313" key="3">
    <source>
        <dbReference type="Proteomes" id="UP000249619"/>
    </source>
</evidence>
<dbReference type="EMBL" id="QGDH01000037">
    <property type="protein sequence ID" value="RAR13349.1"/>
    <property type="molecule type" value="Genomic_DNA"/>
</dbReference>
<gene>
    <name evidence="2" type="ORF">DDE83_003349</name>
</gene>
<accession>A0A364N7R2</accession>
<sequence length="329" mass="37126">MEYSISPSQPWNAPTAHGFYPVNGLPSCSFELLRLEYEKEVLEDGLANCVTYLQALRKKQARNDRRLVTGPSPPRKKRKQIQQSKRDLEKEIKNRERDEQAFLNNLQACKANIYVAETASSPSTSVSSTVPDLTSNSTRCSYPDESEPTELGWNGWADETTLSPFQKKSSNPFFVDDMAPNDHADVGSVHLGTEEDVDPSRSEGQYVGNTETVPRRNDARTQFALSPEAEVFEPQAVYKGQEGELSQELAKLHISSSWAITQLERMALELMEKRRLTDAGIVQTRRQSSLERIVEEAGSQDWINATPQQRKLNMETEIGRSKRSRTNSL</sequence>
<dbReference type="AlphaFoldDB" id="A0A364N7R2"/>
<reference evidence="3" key="1">
    <citation type="submission" date="2018-05" db="EMBL/GenBank/DDBJ databases">
        <title>Draft genome sequence of Stemphylium lycopersici strain CIDEFI 213.</title>
        <authorList>
            <person name="Medina R."/>
            <person name="Franco M.E.E."/>
            <person name="Lucentini C.G."/>
            <person name="Saparrat M.C.N."/>
            <person name="Balatti P.A."/>
        </authorList>
    </citation>
    <scope>NUCLEOTIDE SEQUENCE [LARGE SCALE GENOMIC DNA]</scope>
    <source>
        <strain evidence="3">CIDEFI 213</strain>
    </source>
</reference>
<feature type="region of interest" description="Disordered" evidence="1">
    <location>
        <begin position="122"/>
        <end position="155"/>
    </location>
</feature>
<dbReference type="Proteomes" id="UP000249619">
    <property type="component" value="Unassembled WGS sequence"/>
</dbReference>
<evidence type="ECO:0000256" key="1">
    <source>
        <dbReference type="SAM" id="MobiDB-lite"/>
    </source>
</evidence>
<evidence type="ECO:0000313" key="2">
    <source>
        <dbReference type="EMBL" id="RAR13349.1"/>
    </source>
</evidence>
<feature type="compositionally biased region" description="Polar residues" evidence="1">
    <location>
        <begin position="301"/>
        <end position="311"/>
    </location>
</feature>
<feature type="compositionally biased region" description="Low complexity" evidence="1">
    <location>
        <begin position="122"/>
        <end position="131"/>
    </location>
</feature>
<keyword evidence="3" id="KW-1185">Reference proteome</keyword>